<accession>A0A918XEL7</accession>
<dbReference type="RefSeq" id="WP_189474893.1">
    <property type="nucleotide sequence ID" value="NZ_BMYM01000001.1"/>
</dbReference>
<dbReference type="SUPFAM" id="SSF52540">
    <property type="entry name" value="P-loop containing nucleoside triphosphate hydrolases"/>
    <property type="match status" value="1"/>
</dbReference>
<dbReference type="AlphaFoldDB" id="A0A918XEL7"/>
<proteinExistence type="predicted"/>
<dbReference type="InterPro" id="IPR052736">
    <property type="entry name" value="Stf3_sulfotransferase"/>
</dbReference>
<dbReference type="Proteomes" id="UP000644693">
    <property type="component" value="Unassembled WGS sequence"/>
</dbReference>
<dbReference type="PANTHER" id="PTHR36451:SF1">
    <property type="entry name" value="OMEGA-HYDROXY-BETA-DIHYDROMENAQUINONE-9 SULFOTRANSFERASE STF3"/>
    <property type="match status" value="1"/>
</dbReference>
<name>A0A918XEL7_9GAMM</name>
<dbReference type="Gene3D" id="3.40.50.300">
    <property type="entry name" value="P-loop containing nucleotide triphosphate hydrolases"/>
    <property type="match status" value="1"/>
</dbReference>
<gene>
    <name evidence="1" type="ORF">GCM10007053_05270</name>
</gene>
<comment type="caution">
    <text evidence="1">The sequence shown here is derived from an EMBL/GenBank/DDBJ whole genome shotgun (WGS) entry which is preliminary data.</text>
</comment>
<dbReference type="InterPro" id="IPR027417">
    <property type="entry name" value="P-loop_NTPase"/>
</dbReference>
<dbReference type="PANTHER" id="PTHR36451">
    <property type="entry name" value="PAPS-DEPENDENT SULFOTRANSFERASE STF3"/>
    <property type="match status" value="1"/>
</dbReference>
<sequence>MTLVVEELLAAARDETGLSNFGDNGFVEPLQRLVDALNTEARMNDFGRMRAQMTLNAGLTNRLKIEDYIDAHPQVLEQSIERPVFIVGLPRTGTTALHHMLNADRSNLTLRLWAAQNPVPPPEAATYETDPRIEQQRQGVALTEQFLPGFLTTHLLEAEAPDECYMLLNRNFMSVEYSALYHIPSYADWLYANLVKAGSYDYHKRQLQLLQSANPGKWVLKAPYHQLGLREILRLYPDAIIVQTHRAPESFVASGCSFSELLRRSGSDAIDKHEIGRDWMTMLRIYTQTFESDRAELEPQHPGQFLDICHDDFVADPWPHIEAVYGARGDQLTSEARAGMQAWLDGNPKGKHGKHEYTLAEYGISEDEVDELFASYSERYGL</sequence>
<reference evidence="1" key="2">
    <citation type="submission" date="2020-09" db="EMBL/GenBank/DDBJ databases">
        <authorList>
            <person name="Sun Q."/>
            <person name="Kim S."/>
        </authorList>
    </citation>
    <scope>NUCLEOTIDE SEQUENCE</scope>
    <source>
        <strain evidence="1">KCTC 23430</strain>
    </source>
</reference>
<evidence type="ECO:0000313" key="1">
    <source>
        <dbReference type="EMBL" id="GHD27256.1"/>
    </source>
</evidence>
<dbReference type="Pfam" id="PF13469">
    <property type="entry name" value="Sulfotransfer_3"/>
    <property type="match status" value="1"/>
</dbReference>
<keyword evidence="2" id="KW-1185">Reference proteome</keyword>
<protein>
    <submittedName>
        <fullName evidence="1">Sulfotransferase</fullName>
    </submittedName>
</protein>
<evidence type="ECO:0000313" key="2">
    <source>
        <dbReference type="Proteomes" id="UP000644693"/>
    </source>
</evidence>
<organism evidence="1 2">
    <name type="scientific">Parahalioglobus pacificus</name>
    <dbReference type="NCBI Taxonomy" id="930806"/>
    <lineage>
        <taxon>Bacteria</taxon>
        <taxon>Pseudomonadati</taxon>
        <taxon>Pseudomonadota</taxon>
        <taxon>Gammaproteobacteria</taxon>
        <taxon>Cellvibrionales</taxon>
        <taxon>Halieaceae</taxon>
        <taxon>Parahalioglobus</taxon>
    </lineage>
</organism>
<reference evidence="1" key="1">
    <citation type="journal article" date="2014" name="Int. J. Syst. Evol. Microbiol.">
        <title>Complete genome sequence of Corynebacterium casei LMG S-19264T (=DSM 44701T), isolated from a smear-ripened cheese.</title>
        <authorList>
            <consortium name="US DOE Joint Genome Institute (JGI-PGF)"/>
            <person name="Walter F."/>
            <person name="Albersmeier A."/>
            <person name="Kalinowski J."/>
            <person name="Ruckert C."/>
        </authorList>
    </citation>
    <scope>NUCLEOTIDE SEQUENCE</scope>
    <source>
        <strain evidence="1">KCTC 23430</strain>
    </source>
</reference>
<dbReference type="EMBL" id="BMYM01000001">
    <property type="protein sequence ID" value="GHD27256.1"/>
    <property type="molecule type" value="Genomic_DNA"/>
</dbReference>